<evidence type="ECO:0000256" key="1">
    <source>
        <dbReference type="SAM" id="MobiDB-lite"/>
    </source>
</evidence>
<dbReference type="GO" id="GO:0035145">
    <property type="term" value="C:exon-exon junction complex"/>
    <property type="evidence" value="ECO:0007669"/>
    <property type="project" value="InterPro"/>
</dbReference>
<dbReference type="OrthoDB" id="660348at2759"/>
<reference evidence="2 3" key="1">
    <citation type="journal article" date="2020" name="IScience">
        <title>Genome Sequencing of the Endangered Kingdonia uniflora (Circaeasteraceae, Ranunculales) Reveals Potential Mechanisms of Evolutionary Specialization.</title>
        <authorList>
            <person name="Sun Y."/>
            <person name="Deng T."/>
            <person name="Zhang A."/>
            <person name="Moore M.J."/>
            <person name="Landis J.B."/>
            <person name="Lin N."/>
            <person name="Zhang H."/>
            <person name="Zhang X."/>
            <person name="Huang J."/>
            <person name="Zhang X."/>
            <person name="Sun H."/>
            <person name="Wang H."/>
        </authorList>
    </citation>
    <scope>NUCLEOTIDE SEQUENCE [LARGE SCALE GENOMIC DNA]</scope>
    <source>
        <strain evidence="2">TB1705</strain>
        <tissue evidence="2">Leaf</tissue>
    </source>
</reference>
<comment type="caution">
    <text evidence="2">The sequence shown here is derived from an EMBL/GenBank/DDBJ whole genome shotgun (WGS) entry which is preliminary data.</text>
</comment>
<sequence length="240" mass="25579">MKTIIVINRDQFFFHQRPTSRASSTDSSENGELDSPTGLNKLKTALVGKGKTQSSGRIPSFLYNGAAGSMGLGHGDHNFPGAPALLQDQPLDEYKSYLILIYLFFYGINDSVRHSIQSDILHFTRSQHPGGMGVSAVGMAFLGYVGQPGFGNSEMTWLPVLAGAAGGALRAPYSTPYLTVDSSYYNRPLGQAFSFGGSRLTAQGMHFPSACSALSAEIGACPARIGLLASSVRRNPILPL</sequence>
<dbReference type="PANTHER" id="PTHR46837">
    <property type="entry name" value="PROTEIN MLN51 HOMOLOG"/>
    <property type="match status" value="1"/>
</dbReference>
<feature type="compositionally biased region" description="Polar residues" evidence="1">
    <location>
        <begin position="17"/>
        <end position="30"/>
    </location>
</feature>
<dbReference type="Proteomes" id="UP000541444">
    <property type="component" value="Unassembled WGS sequence"/>
</dbReference>
<feature type="region of interest" description="Disordered" evidence="1">
    <location>
        <begin position="17"/>
        <end position="39"/>
    </location>
</feature>
<dbReference type="GO" id="GO:0006397">
    <property type="term" value="P:mRNA processing"/>
    <property type="evidence" value="ECO:0007669"/>
    <property type="project" value="InterPro"/>
</dbReference>
<dbReference type="AlphaFoldDB" id="A0A7J7M3J8"/>
<proteinExistence type="predicted"/>
<dbReference type="GO" id="GO:0003729">
    <property type="term" value="F:mRNA binding"/>
    <property type="evidence" value="ECO:0007669"/>
    <property type="project" value="InterPro"/>
</dbReference>
<evidence type="ECO:0000313" key="2">
    <source>
        <dbReference type="EMBL" id="KAF6149416.1"/>
    </source>
</evidence>
<dbReference type="InterPro" id="IPR044796">
    <property type="entry name" value="MLN51_plant"/>
</dbReference>
<accession>A0A7J7M3J8</accession>
<organism evidence="2 3">
    <name type="scientific">Kingdonia uniflora</name>
    <dbReference type="NCBI Taxonomy" id="39325"/>
    <lineage>
        <taxon>Eukaryota</taxon>
        <taxon>Viridiplantae</taxon>
        <taxon>Streptophyta</taxon>
        <taxon>Embryophyta</taxon>
        <taxon>Tracheophyta</taxon>
        <taxon>Spermatophyta</taxon>
        <taxon>Magnoliopsida</taxon>
        <taxon>Ranunculales</taxon>
        <taxon>Circaeasteraceae</taxon>
        <taxon>Kingdonia</taxon>
    </lineage>
</organism>
<protein>
    <submittedName>
        <fullName evidence="2">Uncharacterized protein</fullName>
    </submittedName>
</protein>
<gene>
    <name evidence="2" type="ORF">GIB67_016954</name>
</gene>
<evidence type="ECO:0000313" key="3">
    <source>
        <dbReference type="Proteomes" id="UP000541444"/>
    </source>
</evidence>
<dbReference type="PANTHER" id="PTHR46837:SF5">
    <property type="entry name" value="PROTEIN MLN51 HOMOLOG"/>
    <property type="match status" value="1"/>
</dbReference>
<name>A0A7J7M3J8_9MAGN</name>
<keyword evidence="3" id="KW-1185">Reference proteome</keyword>
<dbReference type="EMBL" id="JACGCM010001796">
    <property type="protein sequence ID" value="KAF6149416.1"/>
    <property type="molecule type" value="Genomic_DNA"/>
</dbReference>